<dbReference type="Pfam" id="PF06097">
    <property type="entry name" value="DUF945"/>
    <property type="match status" value="1"/>
</dbReference>
<organism evidence="1 2">
    <name type="scientific">Halomonas caseinilytica</name>
    <dbReference type="NCBI Taxonomy" id="438744"/>
    <lineage>
        <taxon>Bacteria</taxon>
        <taxon>Pseudomonadati</taxon>
        <taxon>Pseudomonadota</taxon>
        <taxon>Gammaproteobacteria</taxon>
        <taxon>Oceanospirillales</taxon>
        <taxon>Halomonadaceae</taxon>
        <taxon>Halomonas</taxon>
    </lineage>
</organism>
<evidence type="ECO:0000313" key="2">
    <source>
        <dbReference type="Proteomes" id="UP000184248"/>
    </source>
</evidence>
<dbReference type="InterPro" id="IPR010352">
    <property type="entry name" value="DUF945"/>
</dbReference>
<dbReference type="OrthoDB" id="5778696at2"/>
<sequence>MRKERLIVPVIVVVAVAWAVAQTIASLMFERELARAIRDLQARGELSIWRSETDQGWLTSTGVIHVAPLFGNGWHLDITYRARHGLLSTRMDGYLQQHLERTGQARVEVARTPPAWEARYHPLSGTFDGALELSPLVLRQEDRTLSLHGARLTVQGEFGDWKLRALLNSARLDDGNTTLEAGPVTLESRYAYIDGAYHFTQRDLLKINGLRWRSPSLELDADELVLHSRTELDEQELRVRAELALGEVMSAGQVLMEGRVAGELSRINADAVRSLLTHLKAEAARGRTDVTSRDLLSLLAPDIRALMRDSPRLDLLGVDLDSPMLGLSLAGEGALIFDGRDLDELEPEALVDRGGRRAWLERLDGDFLWHDLPAVVALWLGLPLDTDDLQVDVVRGKVRINGRPLPPLSERLP</sequence>
<accession>A0A1M6RIU0</accession>
<proteinExistence type="predicted"/>
<evidence type="ECO:0008006" key="3">
    <source>
        <dbReference type="Google" id="ProtNLM"/>
    </source>
</evidence>
<name>A0A1M6RIU0_9GAMM</name>
<dbReference type="RefSeq" id="WP_064699473.1">
    <property type="nucleotide sequence ID" value="NZ_BDEO01000007.1"/>
</dbReference>
<keyword evidence="2" id="KW-1185">Reference proteome</keyword>
<protein>
    <recommendedName>
        <fullName evidence="3">DUF945 family protein</fullName>
    </recommendedName>
</protein>
<dbReference type="AlphaFoldDB" id="A0A1M6RIU0"/>
<dbReference type="EMBL" id="FRAL01000002">
    <property type="protein sequence ID" value="SHK32421.1"/>
    <property type="molecule type" value="Genomic_DNA"/>
</dbReference>
<dbReference type="Proteomes" id="UP000184248">
    <property type="component" value="Unassembled WGS sequence"/>
</dbReference>
<evidence type="ECO:0000313" key="1">
    <source>
        <dbReference type="EMBL" id="SHK32421.1"/>
    </source>
</evidence>
<gene>
    <name evidence="1" type="ORF">SAMN05192556_102336</name>
</gene>
<reference evidence="2" key="1">
    <citation type="submission" date="2016-11" db="EMBL/GenBank/DDBJ databases">
        <authorList>
            <person name="Varghese N."/>
            <person name="Submissions S."/>
        </authorList>
    </citation>
    <scope>NUCLEOTIDE SEQUENCE [LARGE SCALE GENOMIC DNA]</scope>
    <source>
        <strain evidence="2">ALO Sharm</strain>
    </source>
</reference>